<dbReference type="InterPro" id="IPR011329">
    <property type="entry name" value="Killer_tox_Kp4/SMK"/>
</dbReference>
<sequence length="147" mass="15320">MRLSSPIIISVTAAATAPWINANANAKAIVAKSVSGRLGINCEGSMKCNGQSHDTAKLLVAYIDGIDSERYYGNGEHIACRGNICAFLQGVPGPMRGEDIKNLAPAIVNHGCTVCGSVPTGPDNNDRYGQLTFNYVNDAACGEGGMC</sequence>
<dbReference type="GO" id="GO:0005576">
    <property type="term" value="C:extracellular region"/>
    <property type="evidence" value="ECO:0007669"/>
    <property type="project" value="InterPro"/>
</dbReference>
<keyword evidence="3" id="KW-1185">Reference proteome</keyword>
<accession>A0A8H6XC38</accession>
<dbReference type="OrthoDB" id="4177994at2759"/>
<reference evidence="2" key="1">
    <citation type="submission" date="2020-05" db="EMBL/GenBank/DDBJ databases">
        <title>Mycena genomes resolve the evolution of fungal bioluminescence.</title>
        <authorList>
            <person name="Tsai I.J."/>
        </authorList>
    </citation>
    <scope>NUCLEOTIDE SEQUENCE</scope>
    <source>
        <strain evidence="2">160909Yilan</strain>
    </source>
</reference>
<dbReference type="Proteomes" id="UP000623467">
    <property type="component" value="Unassembled WGS sequence"/>
</dbReference>
<protein>
    <submittedName>
        <fullName evidence="2">Killer toxin, Kp4</fullName>
    </submittedName>
</protein>
<dbReference type="EMBL" id="JACAZH010000033">
    <property type="protein sequence ID" value="KAF7337760.1"/>
    <property type="molecule type" value="Genomic_DNA"/>
</dbReference>
<gene>
    <name evidence="2" type="ORF">MSAN_02249800</name>
</gene>
<evidence type="ECO:0000313" key="3">
    <source>
        <dbReference type="Proteomes" id="UP000623467"/>
    </source>
</evidence>
<dbReference type="SUPFAM" id="SSF55221">
    <property type="entry name" value="Yeast killer toxins"/>
    <property type="match status" value="1"/>
</dbReference>
<evidence type="ECO:0000259" key="1">
    <source>
        <dbReference type="Pfam" id="PF09044"/>
    </source>
</evidence>
<evidence type="ECO:0000313" key="2">
    <source>
        <dbReference type="EMBL" id="KAF7337760.1"/>
    </source>
</evidence>
<name>A0A8H6XC38_9AGAR</name>
<comment type="caution">
    <text evidence="2">The sequence shown here is derived from an EMBL/GenBank/DDBJ whole genome shotgun (WGS) entry which is preliminary data.</text>
</comment>
<dbReference type="Pfam" id="PF09044">
    <property type="entry name" value="Kp4"/>
    <property type="match status" value="1"/>
</dbReference>
<proteinExistence type="predicted"/>
<dbReference type="AlphaFoldDB" id="A0A8H6XC38"/>
<dbReference type="InterPro" id="IPR015131">
    <property type="entry name" value="Killer_tox_Kp4"/>
</dbReference>
<dbReference type="Gene3D" id="3.30.430.10">
    <property type="entry name" value="Killer Toxin P4, subunit A"/>
    <property type="match status" value="1"/>
</dbReference>
<organism evidence="2 3">
    <name type="scientific">Mycena sanguinolenta</name>
    <dbReference type="NCBI Taxonomy" id="230812"/>
    <lineage>
        <taxon>Eukaryota</taxon>
        <taxon>Fungi</taxon>
        <taxon>Dikarya</taxon>
        <taxon>Basidiomycota</taxon>
        <taxon>Agaricomycotina</taxon>
        <taxon>Agaricomycetes</taxon>
        <taxon>Agaricomycetidae</taxon>
        <taxon>Agaricales</taxon>
        <taxon>Marasmiineae</taxon>
        <taxon>Mycenaceae</taxon>
        <taxon>Mycena</taxon>
    </lineage>
</organism>
<feature type="domain" description="Killer toxin Kp4" evidence="1">
    <location>
        <begin position="28"/>
        <end position="136"/>
    </location>
</feature>